<dbReference type="AlphaFoldDB" id="A0A1F6U2W5"/>
<name>A0A1F6U2W5_9PROT</name>
<dbReference type="Proteomes" id="UP000179362">
    <property type="component" value="Unassembled WGS sequence"/>
</dbReference>
<evidence type="ECO:0000313" key="12">
    <source>
        <dbReference type="EMBL" id="OGI51707.1"/>
    </source>
</evidence>
<evidence type="ECO:0000256" key="9">
    <source>
        <dbReference type="ARBA" id="ARBA00025772"/>
    </source>
</evidence>
<dbReference type="GO" id="GO:0015627">
    <property type="term" value="C:type II protein secretion system complex"/>
    <property type="evidence" value="ECO:0007669"/>
    <property type="project" value="InterPro"/>
</dbReference>
<gene>
    <name evidence="12" type="ORF">A3B81_03485</name>
</gene>
<evidence type="ECO:0000256" key="10">
    <source>
        <dbReference type="ARBA" id="ARBA00030775"/>
    </source>
</evidence>
<evidence type="ECO:0000313" key="13">
    <source>
        <dbReference type="Proteomes" id="UP000179362"/>
    </source>
</evidence>
<dbReference type="InterPro" id="IPR022346">
    <property type="entry name" value="T2SS_GspH"/>
</dbReference>
<organism evidence="12 13">
    <name type="scientific">Candidatus Muproteobacteria bacterium RIFCSPHIGHO2_02_FULL_65_16</name>
    <dbReference type="NCBI Taxonomy" id="1817766"/>
    <lineage>
        <taxon>Bacteria</taxon>
        <taxon>Pseudomonadati</taxon>
        <taxon>Pseudomonadota</taxon>
        <taxon>Candidatus Muproteobacteria</taxon>
    </lineage>
</organism>
<evidence type="ECO:0000256" key="7">
    <source>
        <dbReference type="ARBA" id="ARBA00022989"/>
    </source>
</evidence>
<dbReference type="GO" id="GO:0005886">
    <property type="term" value="C:plasma membrane"/>
    <property type="evidence" value="ECO:0007669"/>
    <property type="project" value="UniProtKB-SubCell"/>
</dbReference>
<proteinExistence type="inferred from homology"/>
<keyword evidence="5" id="KW-0997">Cell inner membrane</keyword>
<evidence type="ECO:0000259" key="11">
    <source>
        <dbReference type="Pfam" id="PF12019"/>
    </source>
</evidence>
<dbReference type="InterPro" id="IPR045584">
    <property type="entry name" value="Pilin-like"/>
</dbReference>
<evidence type="ECO:0000256" key="8">
    <source>
        <dbReference type="ARBA" id="ARBA00023136"/>
    </source>
</evidence>
<dbReference type="SUPFAM" id="SSF54523">
    <property type="entry name" value="Pili subunits"/>
    <property type="match status" value="1"/>
</dbReference>
<reference evidence="12 13" key="1">
    <citation type="journal article" date="2016" name="Nat. Commun.">
        <title>Thousands of microbial genomes shed light on interconnected biogeochemical processes in an aquifer system.</title>
        <authorList>
            <person name="Anantharaman K."/>
            <person name="Brown C.T."/>
            <person name="Hug L.A."/>
            <person name="Sharon I."/>
            <person name="Castelle C.J."/>
            <person name="Probst A.J."/>
            <person name="Thomas B.C."/>
            <person name="Singh A."/>
            <person name="Wilkins M.J."/>
            <person name="Karaoz U."/>
            <person name="Brodie E.L."/>
            <person name="Williams K.H."/>
            <person name="Hubbard S.S."/>
            <person name="Banfield J.F."/>
        </authorList>
    </citation>
    <scope>NUCLEOTIDE SEQUENCE [LARGE SCALE GENOMIC DNA]</scope>
</reference>
<sequence>MMVIAVIAVLSSIGFPYMRDMILANRIRSQATEITGAMNLARAEAVKQKLPIGICISSGGTSCTGTDWAAGLLIWEDSDGDGSVDAGERILRIVNGSQTNITINFLTNLNQPVSSPTWFRADGTFMPATGNTGTEYAIRICDSSRTGESGRAVAIGASGRIGASAYVCT</sequence>
<comment type="caution">
    <text evidence="12">The sequence shown here is derived from an EMBL/GenBank/DDBJ whole genome shotgun (WGS) entry which is preliminary data.</text>
</comment>
<evidence type="ECO:0000256" key="5">
    <source>
        <dbReference type="ARBA" id="ARBA00022519"/>
    </source>
</evidence>
<feature type="domain" description="General secretion pathway GspH" evidence="11">
    <location>
        <begin position="30"/>
        <end position="159"/>
    </location>
</feature>
<evidence type="ECO:0000256" key="2">
    <source>
        <dbReference type="ARBA" id="ARBA00021549"/>
    </source>
</evidence>
<evidence type="ECO:0000256" key="4">
    <source>
        <dbReference type="ARBA" id="ARBA00022481"/>
    </source>
</evidence>
<dbReference type="Gene3D" id="3.55.40.10">
    <property type="entry name" value="minor pseudopilin epsh domain"/>
    <property type="match status" value="1"/>
</dbReference>
<accession>A0A1F6U2W5</accession>
<keyword evidence="6" id="KW-0812">Transmembrane</keyword>
<evidence type="ECO:0000256" key="6">
    <source>
        <dbReference type="ARBA" id="ARBA00022692"/>
    </source>
</evidence>
<dbReference type="EMBL" id="MFTA01000049">
    <property type="protein sequence ID" value="OGI51707.1"/>
    <property type="molecule type" value="Genomic_DNA"/>
</dbReference>
<keyword evidence="4" id="KW-0488">Methylation</keyword>
<keyword evidence="3" id="KW-1003">Cell membrane</keyword>
<evidence type="ECO:0000256" key="3">
    <source>
        <dbReference type="ARBA" id="ARBA00022475"/>
    </source>
</evidence>
<dbReference type="Pfam" id="PF12019">
    <property type="entry name" value="GspH"/>
    <property type="match status" value="1"/>
</dbReference>
<keyword evidence="7" id="KW-1133">Transmembrane helix</keyword>
<dbReference type="GO" id="GO:0015628">
    <property type="term" value="P:protein secretion by the type II secretion system"/>
    <property type="evidence" value="ECO:0007669"/>
    <property type="project" value="InterPro"/>
</dbReference>
<evidence type="ECO:0000256" key="1">
    <source>
        <dbReference type="ARBA" id="ARBA00004377"/>
    </source>
</evidence>
<comment type="similarity">
    <text evidence="9">Belongs to the GSP H family.</text>
</comment>
<keyword evidence="8" id="KW-0472">Membrane</keyword>
<comment type="subcellular location">
    <subcellularLocation>
        <location evidence="1">Cell inner membrane</location>
        <topology evidence="1">Single-pass membrane protein</topology>
    </subcellularLocation>
</comment>
<protein>
    <recommendedName>
        <fullName evidence="2">Type II secretion system protein H</fullName>
    </recommendedName>
    <alternativeName>
        <fullName evidence="10">General secretion pathway protein H</fullName>
    </alternativeName>
</protein>